<sequence>MTVFLHFVRHAQGEHNLSREAESIHDPKLTQLGHSQCASLQSVFLLHNQVTHLIASPLQRTIQTCLAGFQPASNRGLKVLLLPKLQEVSAWACDTGSEPEIIARDYKGLVDVSRVEKGWNDKTGDESIYKAVVSRIESRAVGARRELQAVARQWEMENQGRDAHVVVVSHGAFLHFLTECFHNIPRDDANAFARFFKATGWTNASYRTYTFADTTLADNNATIVETSESWEARNGDVQRPNEEESQALRQRYHKLLAPHLGLDEASTNVSSK</sequence>
<dbReference type="CDD" id="cd07067">
    <property type="entry name" value="HP_PGM_like"/>
    <property type="match status" value="1"/>
</dbReference>
<dbReference type="PANTHER" id="PTHR48100:SF54">
    <property type="entry name" value="PHOSPHATASE SPAC5H10.03-RELATED"/>
    <property type="match status" value="1"/>
</dbReference>
<proteinExistence type="predicted"/>
<dbReference type="SMART" id="SM00855">
    <property type="entry name" value="PGAM"/>
    <property type="match status" value="1"/>
</dbReference>
<dbReference type="Proteomes" id="UP001583280">
    <property type="component" value="Unassembled WGS sequence"/>
</dbReference>
<reference evidence="1 2" key="1">
    <citation type="journal article" date="2024" name="IMA Fungus">
        <title>IMA Genome - F19 : A genome assembly and annotation guide to empower mycologists, including annotated draft genome sequences of Ceratocystis pirilliformis, Diaporthe australafricana, Fusarium ophioides, Paecilomyces lecythidis, and Sporothrix stenoceras.</title>
        <authorList>
            <person name="Aylward J."/>
            <person name="Wilson A.M."/>
            <person name="Visagie C.M."/>
            <person name="Spraker J."/>
            <person name="Barnes I."/>
            <person name="Buitendag C."/>
            <person name="Ceriani C."/>
            <person name="Del Mar Angel L."/>
            <person name="du Plessis D."/>
            <person name="Fuchs T."/>
            <person name="Gasser K."/>
            <person name="Kramer D."/>
            <person name="Li W."/>
            <person name="Munsamy K."/>
            <person name="Piso A."/>
            <person name="Price J.L."/>
            <person name="Sonnekus B."/>
            <person name="Thomas C."/>
            <person name="van der Nest A."/>
            <person name="van Dijk A."/>
            <person name="van Heerden A."/>
            <person name="van Vuuren N."/>
            <person name="Yilmaz N."/>
            <person name="Duong T.A."/>
            <person name="van der Merwe N.A."/>
            <person name="Wingfield M.J."/>
            <person name="Wingfield B.D."/>
        </authorList>
    </citation>
    <scope>NUCLEOTIDE SEQUENCE [LARGE SCALE GENOMIC DNA]</scope>
    <source>
        <strain evidence="1 2">CMW 12675</strain>
    </source>
</reference>
<gene>
    <name evidence="1" type="ORF">Cpir12675_006065</name>
</gene>
<dbReference type="InterPro" id="IPR013078">
    <property type="entry name" value="His_Pase_superF_clade-1"/>
</dbReference>
<protein>
    <submittedName>
        <fullName evidence="1">Uncharacterized protein</fullName>
    </submittedName>
</protein>
<accession>A0ABR3YK71</accession>
<dbReference type="InterPro" id="IPR029033">
    <property type="entry name" value="His_PPase_superfam"/>
</dbReference>
<dbReference type="EMBL" id="JAWDJO010000248">
    <property type="protein sequence ID" value="KAL1888715.1"/>
    <property type="molecule type" value="Genomic_DNA"/>
</dbReference>
<dbReference type="SUPFAM" id="SSF53254">
    <property type="entry name" value="Phosphoglycerate mutase-like"/>
    <property type="match status" value="1"/>
</dbReference>
<comment type="caution">
    <text evidence="1">The sequence shown here is derived from an EMBL/GenBank/DDBJ whole genome shotgun (WGS) entry which is preliminary data.</text>
</comment>
<dbReference type="PANTHER" id="PTHR48100">
    <property type="entry name" value="BROAD-SPECIFICITY PHOSPHATASE YOR283W-RELATED"/>
    <property type="match status" value="1"/>
</dbReference>
<evidence type="ECO:0000313" key="1">
    <source>
        <dbReference type="EMBL" id="KAL1888715.1"/>
    </source>
</evidence>
<dbReference type="Pfam" id="PF00300">
    <property type="entry name" value="His_Phos_1"/>
    <property type="match status" value="1"/>
</dbReference>
<dbReference type="InterPro" id="IPR050275">
    <property type="entry name" value="PGM_Phosphatase"/>
</dbReference>
<evidence type="ECO:0000313" key="2">
    <source>
        <dbReference type="Proteomes" id="UP001583280"/>
    </source>
</evidence>
<organism evidence="1 2">
    <name type="scientific">Ceratocystis pirilliformis</name>
    <dbReference type="NCBI Taxonomy" id="259994"/>
    <lineage>
        <taxon>Eukaryota</taxon>
        <taxon>Fungi</taxon>
        <taxon>Dikarya</taxon>
        <taxon>Ascomycota</taxon>
        <taxon>Pezizomycotina</taxon>
        <taxon>Sordariomycetes</taxon>
        <taxon>Hypocreomycetidae</taxon>
        <taxon>Microascales</taxon>
        <taxon>Ceratocystidaceae</taxon>
        <taxon>Ceratocystis</taxon>
    </lineage>
</organism>
<keyword evidence="2" id="KW-1185">Reference proteome</keyword>
<dbReference type="Gene3D" id="3.40.50.1240">
    <property type="entry name" value="Phosphoglycerate mutase-like"/>
    <property type="match status" value="1"/>
</dbReference>
<name>A0ABR3YK71_9PEZI</name>